<comment type="subcellular location">
    <subcellularLocation>
        <location evidence="1">Nucleus</location>
    </subcellularLocation>
</comment>
<dbReference type="PANTHER" id="PTHR46172:SF1">
    <property type="entry name" value="DNA POLYMERASE EPSILON SUBUNIT 3"/>
    <property type="match status" value="1"/>
</dbReference>
<dbReference type="Gene3D" id="1.10.20.10">
    <property type="entry name" value="Histone, subunit A"/>
    <property type="match status" value="1"/>
</dbReference>
<reference evidence="6 7" key="1">
    <citation type="submission" date="2024-03" db="EMBL/GenBank/DDBJ databases">
        <title>Adaptation during the transition from Ophiocordyceps entomopathogen to insect associate is accompanied by gene loss and intensified selection.</title>
        <authorList>
            <person name="Ward C.M."/>
            <person name="Onetto C.A."/>
            <person name="Borneman A.R."/>
        </authorList>
    </citation>
    <scope>NUCLEOTIDE SEQUENCE [LARGE SCALE GENOMIC DNA]</scope>
    <source>
        <strain evidence="6">AWRI1</strain>
        <tissue evidence="6">Single Adult Female</tissue>
    </source>
</reference>
<evidence type="ECO:0000256" key="4">
    <source>
        <dbReference type="SAM" id="MobiDB-lite"/>
    </source>
</evidence>
<dbReference type="GO" id="GO:0008623">
    <property type="term" value="C:CHRAC"/>
    <property type="evidence" value="ECO:0007669"/>
    <property type="project" value="TreeGrafter"/>
</dbReference>
<dbReference type="AlphaFoldDB" id="A0AAN9Y2Z0"/>
<name>A0AAN9Y2Z0_9HEMI</name>
<dbReference type="InterPro" id="IPR009072">
    <property type="entry name" value="Histone-fold"/>
</dbReference>
<organism evidence="6 7">
    <name type="scientific">Parthenolecanium corni</name>
    <dbReference type="NCBI Taxonomy" id="536013"/>
    <lineage>
        <taxon>Eukaryota</taxon>
        <taxon>Metazoa</taxon>
        <taxon>Ecdysozoa</taxon>
        <taxon>Arthropoda</taxon>
        <taxon>Hexapoda</taxon>
        <taxon>Insecta</taxon>
        <taxon>Pterygota</taxon>
        <taxon>Neoptera</taxon>
        <taxon>Paraneoptera</taxon>
        <taxon>Hemiptera</taxon>
        <taxon>Sternorrhyncha</taxon>
        <taxon>Coccoidea</taxon>
        <taxon>Coccidae</taxon>
        <taxon>Parthenolecanium</taxon>
    </lineage>
</organism>
<dbReference type="CDD" id="cd22928">
    <property type="entry name" value="HFD_POLE3_DPB4"/>
    <property type="match status" value="1"/>
</dbReference>
<feature type="compositionally biased region" description="Acidic residues" evidence="4">
    <location>
        <begin position="115"/>
        <end position="125"/>
    </location>
</feature>
<dbReference type="GO" id="GO:0031490">
    <property type="term" value="F:chromatin DNA binding"/>
    <property type="evidence" value="ECO:0007669"/>
    <property type="project" value="TreeGrafter"/>
</dbReference>
<dbReference type="Proteomes" id="UP001367676">
    <property type="component" value="Unassembled WGS sequence"/>
</dbReference>
<dbReference type="InterPro" id="IPR003958">
    <property type="entry name" value="CBFA_NFYB_domain"/>
</dbReference>
<keyword evidence="7" id="KW-1185">Reference proteome</keyword>
<gene>
    <name evidence="6" type="ORF">V9T40_013801</name>
</gene>
<feature type="compositionally biased region" description="Basic and acidic residues" evidence="4">
    <location>
        <begin position="126"/>
        <end position="139"/>
    </location>
</feature>
<keyword evidence="2" id="KW-0539">Nucleus</keyword>
<dbReference type="Pfam" id="PF00808">
    <property type="entry name" value="CBFD_NFYB_HMF"/>
    <property type="match status" value="1"/>
</dbReference>
<accession>A0AAN9Y2Z0</accession>
<dbReference type="GO" id="GO:0006272">
    <property type="term" value="P:leading strand elongation"/>
    <property type="evidence" value="ECO:0007669"/>
    <property type="project" value="TreeGrafter"/>
</dbReference>
<dbReference type="GO" id="GO:0008622">
    <property type="term" value="C:epsilon DNA polymerase complex"/>
    <property type="evidence" value="ECO:0007669"/>
    <property type="project" value="TreeGrafter"/>
</dbReference>
<protein>
    <recommendedName>
        <fullName evidence="3">DNA polymerase epsilon subunit 3</fullName>
    </recommendedName>
</protein>
<dbReference type="PANTHER" id="PTHR46172">
    <property type="entry name" value="DNA POLYMERASE EPSILON SUBUNIT 3"/>
    <property type="match status" value="1"/>
</dbReference>
<dbReference type="InterPro" id="IPR051377">
    <property type="entry name" value="DNA_Pol-Epsilon_Subunit"/>
</dbReference>
<evidence type="ECO:0000256" key="1">
    <source>
        <dbReference type="ARBA" id="ARBA00004123"/>
    </source>
</evidence>
<evidence type="ECO:0000313" key="6">
    <source>
        <dbReference type="EMBL" id="KAK7582356.1"/>
    </source>
</evidence>
<comment type="caution">
    <text evidence="6">The sequence shown here is derived from an EMBL/GenBank/DDBJ whole genome shotgun (WGS) entry which is preliminary data.</text>
</comment>
<dbReference type="SUPFAM" id="SSF47113">
    <property type="entry name" value="Histone-fold"/>
    <property type="match status" value="1"/>
</dbReference>
<evidence type="ECO:0000256" key="3">
    <source>
        <dbReference type="ARBA" id="ARBA00039793"/>
    </source>
</evidence>
<sequence>MAECLDDLNLPNTIIARLIKDALPQGVSVTAEAKSAIARAASVFVLYLTNMSNTKAKQDNRKRIIPKDIFKTLTEAEFAEFVAPLQESFEKYKLTQNTKKVQKKDGTNSAREDDKDCDEDVDDADQSGHSEKSDSNDNR</sequence>
<feature type="domain" description="Transcription factor CBF/NF-Y/archaeal histone" evidence="5">
    <location>
        <begin position="9"/>
        <end position="71"/>
    </location>
</feature>
<dbReference type="EMBL" id="JBBCAQ010000033">
    <property type="protein sequence ID" value="KAK7582356.1"/>
    <property type="molecule type" value="Genomic_DNA"/>
</dbReference>
<proteinExistence type="predicted"/>
<evidence type="ECO:0000256" key="2">
    <source>
        <dbReference type="ARBA" id="ARBA00023242"/>
    </source>
</evidence>
<dbReference type="GO" id="GO:0046982">
    <property type="term" value="F:protein heterodimerization activity"/>
    <property type="evidence" value="ECO:0007669"/>
    <property type="project" value="InterPro"/>
</dbReference>
<dbReference type="GO" id="GO:0031507">
    <property type="term" value="P:heterochromatin formation"/>
    <property type="evidence" value="ECO:0007669"/>
    <property type="project" value="TreeGrafter"/>
</dbReference>
<evidence type="ECO:0000313" key="7">
    <source>
        <dbReference type="Proteomes" id="UP001367676"/>
    </source>
</evidence>
<evidence type="ECO:0000259" key="5">
    <source>
        <dbReference type="Pfam" id="PF00808"/>
    </source>
</evidence>
<dbReference type="GO" id="GO:0006974">
    <property type="term" value="P:DNA damage response"/>
    <property type="evidence" value="ECO:0007669"/>
    <property type="project" value="TreeGrafter"/>
</dbReference>
<feature type="region of interest" description="Disordered" evidence="4">
    <location>
        <begin position="97"/>
        <end position="139"/>
    </location>
</feature>
<feature type="compositionally biased region" description="Basic and acidic residues" evidence="4">
    <location>
        <begin position="103"/>
        <end position="114"/>
    </location>
</feature>